<dbReference type="InterPro" id="IPR041698">
    <property type="entry name" value="Methyltransf_25"/>
</dbReference>
<dbReference type="SUPFAM" id="SSF53335">
    <property type="entry name" value="S-adenosyl-L-methionine-dependent methyltransferases"/>
    <property type="match status" value="1"/>
</dbReference>
<dbReference type="VEuPathDB" id="FungiDB:GWK60_H07205"/>
<organism evidence="13 14">
    <name type="scientific">Candida glabrata</name>
    <name type="common">Yeast</name>
    <name type="synonym">Torulopsis glabrata</name>
    <dbReference type="NCBI Taxonomy" id="5478"/>
    <lineage>
        <taxon>Eukaryota</taxon>
        <taxon>Fungi</taxon>
        <taxon>Dikarya</taxon>
        <taxon>Ascomycota</taxon>
        <taxon>Saccharomycotina</taxon>
        <taxon>Saccharomycetes</taxon>
        <taxon>Saccharomycetales</taxon>
        <taxon>Saccharomycetaceae</taxon>
        <taxon>Nakaseomyces</taxon>
    </lineage>
</organism>
<keyword evidence="9 11" id="KW-0472">Membrane</keyword>
<feature type="transmembrane region" description="Helical" evidence="11">
    <location>
        <begin position="91"/>
        <end position="107"/>
    </location>
</feature>
<dbReference type="PANTHER" id="PTHR42912:SF83">
    <property type="entry name" value="METHYLTRANSFERASE TYPE 11 DOMAIN-CONTAINING PROTEIN"/>
    <property type="match status" value="1"/>
</dbReference>
<keyword evidence="3 13" id="KW-0489">Methyltransferase</keyword>
<dbReference type="GO" id="GO:0008168">
    <property type="term" value="F:methyltransferase activity"/>
    <property type="evidence" value="ECO:0007669"/>
    <property type="project" value="UniProtKB-KW"/>
</dbReference>
<proteinExistence type="inferred from homology"/>
<dbReference type="InterPro" id="IPR050508">
    <property type="entry name" value="Methyltransf_Superfamily"/>
</dbReference>
<dbReference type="VEuPathDB" id="FungiDB:CAGL0H07227g"/>
<reference evidence="13 14" key="1">
    <citation type="submission" date="2015-10" db="EMBL/GenBank/DDBJ databases">
        <title>Draft genomes sequences of Candida glabrata isolates 1A, 1B, 2A, 2B, 3A and 3B.</title>
        <authorList>
            <person name="Haavelsrud O.E."/>
            <person name="Gaustad P."/>
        </authorList>
    </citation>
    <scope>NUCLEOTIDE SEQUENCE [LARGE SCALE GENOMIC DNA]</scope>
    <source>
        <strain evidence="13">910700640</strain>
    </source>
</reference>
<evidence type="ECO:0000256" key="4">
    <source>
        <dbReference type="ARBA" id="ARBA00022679"/>
    </source>
</evidence>
<evidence type="ECO:0000256" key="3">
    <source>
        <dbReference type="ARBA" id="ARBA00022603"/>
    </source>
</evidence>
<comment type="caution">
    <text evidence="13">The sequence shown here is derived from an EMBL/GenBank/DDBJ whole genome shotgun (WGS) entry which is preliminary data.</text>
</comment>
<accession>A0A0W0EMU1</accession>
<dbReference type="CDD" id="cd02440">
    <property type="entry name" value="AdoMet_MTases"/>
    <property type="match status" value="1"/>
</dbReference>
<dbReference type="GO" id="GO:0005743">
    <property type="term" value="C:mitochondrial inner membrane"/>
    <property type="evidence" value="ECO:0007669"/>
    <property type="project" value="UniProtKB-SubCell"/>
</dbReference>
<keyword evidence="7 11" id="KW-1133">Transmembrane helix</keyword>
<keyword evidence="8" id="KW-0496">Mitochondrion</keyword>
<dbReference type="OrthoDB" id="416496at2759"/>
<sequence>MLLMRCVAQTRNRFPVVRPILQVHYSARYKSDANSNTKTYIPQPTAKVRRPKTKEEIAKEKHEKALQSPYRLVRWAAIASSEKFNKSMTKYMVGIYAIFLIYGVYFSKKLFQKEKELEKLEEKAKTSGINEYESLRIKELRGKLRRRDELKLEQYQQMIDKGITDFDGITLENNDQNRLNESIVPAHDTTEFYDHKAEEYDKAINSEERAILMGRKRKWLMKHCEGDVLEVACGTGRNIKYLDIERVNSLIFLDSSENMLEIANKKFRDRFPTYKKVAFVKGRAEDLLDLAGDDPDKKEQKKFDTIIEAFGLCSHEDPVKALKNFQELLKPGGRIVLLEHGRGSVGLINKILDKRAKRRLETWGCRWNLDIGEILDDSGLDVVEEYTSHLGTTWCVVAKKKSDVRKKKEISFIEKYFRSGLREKIQHMNEENNRTTSNVNSNNAEIPSNTSK</sequence>
<dbReference type="GO" id="GO:0032259">
    <property type="term" value="P:methylation"/>
    <property type="evidence" value="ECO:0007669"/>
    <property type="project" value="UniProtKB-KW"/>
</dbReference>
<dbReference type="PANTHER" id="PTHR42912">
    <property type="entry name" value="METHYLTRANSFERASE"/>
    <property type="match status" value="1"/>
</dbReference>
<evidence type="ECO:0000256" key="10">
    <source>
        <dbReference type="SAM" id="MobiDB-lite"/>
    </source>
</evidence>
<gene>
    <name evidence="13" type="ORF">AO440_002204</name>
</gene>
<keyword evidence="6" id="KW-0999">Mitochondrion inner membrane</keyword>
<dbReference type="Proteomes" id="UP000054886">
    <property type="component" value="Unassembled WGS sequence"/>
</dbReference>
<evidence type="ECO:0000256" key="6">
    <source>
        <dbReference type="ARBA" id="ARBA00022792"/>
    </source>
</evidence>
<evidence type="ECO:0000256" key="1">
    <source>
        <dbReference type="ARBA" id="ARBA00004434"/>
    </source>
</evidence>
<evidence type="ECO:0000313" key="13">
    <source>
        <dbReference type="EMBL" id="KTB04701.1"/>
    </source>
</evidence>
<evidence type="ECO:0000259" key="12">
    <source>
        <dbReference type="Pfam" id="PF13649"/>
    </source>
</evidence>
<evidence type="ECO:0000313" key="14">
    <source>
        <dbReference type="Proteomes" id="UP000054886"/>
    </source>
</evidence>
<dbReference type="Gene3D" id="3.40.50.150">
    <property type="entry name" value="Vaccinia Virus protein VP39"/>
    <property type="match status" value="1"/>
</dbReference>
<dbReference type="VEuPathDB" id="FungiDB:GVI51_H07139"/>
<dbReference type="FunFam" id="3.40.50.150:FF:000371">
    <property type="entry name" value="Methyltransferase OMS1, mitochondrial"/>
    <property type="match status" value="1"/>
</dbReference>
<evidence type="ECO:0000256" key="8">
    <source>
        <dbReference type="ARBA" id="ARBA00023128"/>
    </source>
</evidence>
<evidence type="ECO:0000256" key="9">
    <source>
        <dbReference type="ARBA" id="ARBA00023136"/>
    </source>
</evidence>
<evidence type="ECO:0000256" key="7">
    <source>
        <dbReference type="ARBA" id="ARBA00022989"/>
    </source>
</evidence>
<comment type="similarity">
    <text evidence="2">Belongs to the methyltransferase superfamily. METL family.</text>
</comment>
<feature type="domain" description="Methyltransferase" evidence="12">
    <location>
        <begin position="228"/>
        <end position="333"/>
    </location>
</feature>
<name>A0A0W0EMU1_CANGB</name>
<feature type="region of interest" description="Disordered" evidence="10">
    <location>
        <begin position="431"/>
        <end position="452"/>
    </location>
</feature>
<evidence type="ECO:0000256" key="5">
    <source>
        <dbReference type="ARBA" id="ARBA00022692"/>
    </source>
</evidence>
<dbReference type="InterPro" id="IPR029063">
    <property type="entry name" value="SAM-dependent_MTases_sf"/>
</dbReference>
<evidence type="ECO:0000256" key="2">
    <source>
        <dbReference type="ARBA" id="ARBA00009725"/>
    </source>
</evidence>
<dbReference type="VEuPathDB" id="FungiDB:B1J91_H07227g"/>
<comment type="subcellular location">
    <subcellularLocation>
        <location evidence="1">Mitochondrion inner membrane</location>
        <topology evidence="1">Single-pass membrane protein</topology>
    </subcellularLocation>
</comment>
<keyword evidence="5 11" id="KW-0812">Transmembrane</keyword>
<feature type="compositionally biased region" description="Low complexity" evidence="10">
    <location>
        <begin position="434"/>
        <end position="443"/>
    </location>
</feature>
<dbReference type="EMBL" id="LLZZ01000116">
    <property type="protein sequence ID" value="KTB04701.1"/>
    <property type="molecule type" value="Genomic_DNA"/>
</dbReference>
<dbReference type="Pfam" id="PF13649">
    <property type="entry name" value="Methyltransf_25"/>
    <property type="match status" value="1"/>
</dbReference>
<evidence type="ECO:0000256" key="11">
    <source>
        <dbReference type="SAM" id="Phobius"/>
    </source>
</evidence>
<dbReference type="AlphaFoldDB" id="A0A0W0EMU1"/>
<keyword evidence="4 13" id="KW-0808">Transferase</keyword>
<protein>
    <submittedName>
        <fullName evidence="13">Methyltransferase OMS1, mitochondrial</fullName>
    </submittedName>
</protein>